<evidence type="ECO:0000313" key="1">
    <source>
        <dbReference type="EMBL" id="KAJ8617124.1"/>
    </source>
</evidence>
<organism evidence="1 2">
    <name type="scientific">Persea americana</name>
    <name type="common">Avocado</name>
    <dbReference type="NCBI Taxonomy" id="3435"/>
    <lineage>
        <taxon>Eukaryota</taxon>
        <taxon>Viridiplantae</taxon>
        <taxon>Streptophyta</taxon>
        <taxon>Embryophyta</taxon>
        <taxon>Tracheophyta</taxon>
        <taxon>Spermatophyta</taxon>
        <taxon>Magnoliopsida</taxon>
        <taxon>Magnoliidae</taxon>
        <taxon>Laurales</taxon>
        <taxon>Lauraceae</taxon>
        <taxon>Persea</taxon>
    </lineage>
</organism>
<accession>A0ACC2K7M7</accession>
<keyword evidence="2" id="KW-1185">Reference proteome</keyword>
<evidence type="ECO:0000313" key="2">
    <source>
        <dbReference type="Proteomes" id="UP001234297"/>
    </source>
</evidence>
<dbReference type="Proteomes" id="UP001234297">
    <property type="component" value="Chromosome 4"/>
</dbReference>
<comment type="caution">
    <text evidence="1">The sequence shown here is derived from an EMBL/GenBank/DDBJ whole genome shotgun (WGS) entry which is preliminary data.</text>
</comment>
<reference evidence="1 2" key="1">
    <citation type="journal article" date="2022" name="Hortic Res">
        <title>A haplotype resolved chromosomal level avocado genome allows analysis of novel avocado genes.</title>
        <authorList>
            <person name="Nath O."/>
            <person name="Fletcher S.J."/>
            <person name="Hayward A."/>
            <person name="Shaw L.M."/>
            <person name="Masouleh A.K."/>
            <person name="Furtado A."/>
            <person name="Henry R.J."/>
            <person name="Mitter N."/>
        </authorList>
    </citation>
    <scope>NUCLEOTIDE SEQUENCE [LARGE SCALE GENOMIC DNA]</scope>
    <source>
        <strain evidence="2">cv. Hass</strain>
    </source>
</reference>
<proteinExistence type="predicted"/>
<dbReference type="EMBL" id="CM056812">
    <property type="protein sequence ID" value="KAJ8617124.1"/>
    <property type="molecule type" value="Genomic_DNA"/>
</dbReference>
<sequence>MDSAKEEGEEKVRCCSDPQDPQKRRGRPKKQFQEEGDKERSKGVSVVGEEEAHVHEESPPSEKDLGIEEEAVNDSKQHVNQRPRHRRKGIPRRAAT</sequence>
<gene>
    <name evidence="1" type="ORF">MRB53_013310</name>
</gene>
<protein>
    <submittedName>
        <fullName evidence="1">Uncharacterized protein</fullName>
    </submittedName>
</protein>
<name>A0ACC2K7M7_PERAE</name>